<evidence type="ECO:0000256" key="7">
    <source>
        <dbReference type="ARBA" id="ARBA00023204"/>
    </source>
</evidence>
<keyword evidence="3" id="KW-0540">Nuclease</keyword>
<comment type="caution">
    <text evidence="11">The sequence shown here is derived from an EMBL/GenBank/DDBJ whole genome shotgun (WGS) entry which is preliminary data.</text>
</comment>
<dbReference type="GO" id="GO:0003697">
    <property type="term" value="F:single-stranded DNA binding"/>
    <property type="evidence" value="ECO:0007669"/>
    <property type="project" value="TreeGrafter"/>
</dbReference>
<protein>
    <recommendedName>
        <fullName evidence="13">Phospholipase D/nuclease</fullName>
    </recommendedName>
</protein>
<evidence type="ECO:0000256" key="5">
    <source>
        <dbReference type="ARBA" id="ARBA00022801"/>
    </source>
</evidence>
<comment type="subcellular location">
    <subcellularLocation>
        <location evidence="1">Nucleus</location>
    </subcellularLocation>
</comment>
<feature type="active site" description="Proton donor/acceptor" evidence="9">
    <location>
        <position position="316"/>
    </location>
</feature>
<dbReference type="GO" id="GO:0017005">
    <property type="term" value="F:3'-tyrosyl-DNA phosphodiesterase activity"/>
    <property type="evidence" value="ECO:0007669"/>
    <property type="project" value="TreeGrafter"/>
</dbReference>
<dbReference type="GO" id="GO:0004527">
    <property type="term" value="F:exonuclease activity"/>
    <property type="evidence" value="ECO:0007669"/>
    <property type="project" value="UniProtKB-KW"/>
</dbReference>
<evidence type="ECO:0000256" key="9">
    <source>
        <dbReference type="PIRSR" id="PIRSR610347-1"/>
    </source>
</evidence>
<sequence>MQGVKSLASDTISFSGVIEAKSGETIEEALVTGFYIDEHWLLGHLSNASTRITLVAEHRLNEQPSDSRVTRILPPKSKASVQIMHSKLMLLFFASHMRFVVSTGSMTAEGWSVVQNAVFIQDFPRAKGRVYAANSFSMALAYALHDLSIPHAVIALLNEVKFANASVHIITTVPSGTGGNMEEYGAERLARVLKEAGADPENQNLEDIDRFRPNGRLYCVGSSLGPLDDKWLRDMYVCAHGLSPLKLGWPSIKTLPNSLVDIGVAFHTQQQVEQCRYGIEVGEQNIYAQRKVYEDKKFPQSAMVRLEPVVENTLVHAKVILARMGENQRTGWMYIGSHNFTPAAWGRLNAKTYYSNNYEFGVVLCNVEYSSGNGSVRWDGREVPLPFKFAWEPYGRSDTPYLK</sequence>
<evidence type="ECO:0000256" key="1">
    <source>
        <dbReference type="ARBA" id="ARBA00004123"/>
    </source>
</evidence>
<evidence type="ECO:0000256" key="3">
    <source>
        <dbReference type="ARBA" id="ARBA00022722"/>
    </source>
</evidence>
<evidence type="ECO:0000313" key="11">
    <source>
        <dbReference type="EMBL" id="KAJ1722411.1"/>
    </source>
</evidence>
<dbReference type="Proteomes" id="UP001149813">
    <property type="component" value="Unassembled WGS sequence"/>
</dbReference>
<evidence type="ECO:0000256" key="6">
    <source>
        <dbReference type="ARBA" id="ARBA00022839"/>
    </source>
</evidence>
<keyword evidence="12" id="KW-1185">Reference proteome</keyword>
<organism evidence="11 12">
    <name type="scientific">Coemansia erecta</name>
    <dbReference type="NCBI Taxonomy" id="147472"/>
    <lineage>
        <taxon>Eukaryota</taxon>
        <taxon>Fungi</taxon>
        <taxon>Fungi incertae sedis</taxon>
        <taxon>Zoopagomycota</taxon>
        <taxon>Kickxellomycotina</taxon>
        <taxon>Kickxellomycetes</taxon>
        <taxon>Kickxellales</taxon>
        <taxon>Kickxellaceae</taxon>
        <taxon>Coemansia</taxon>
    </lineage>
</organism>
<dbReference type="GO" id="GO:0005634">
    <property type="term" value="C:nucleus"/>
    <property type="evidence" value="ECO:0007669"/>
    <property type="project" value="UniProtKB-SubCell"/>
</dbReference>
<evidence type="ECO:0000256" key="8">
    <source>
        <dbReference type="ARBA" id="ARBA00023242"/>
    </source>
</evidence>
<evidence type="ECO:0008006" key="13">
    <source>
        <dbReference type="Google" id="ProtNLM"/>
    </source>
</evidence>
<dbReference type="EMBL" id="JANBOJ010000113">
    <property type="protein sequence ID" value="KAJ1722411.1"/>
    <property type="molecule type" value="Genomic_DNA"/>
</dbReference>
<dbReference type="SUPFAM" id="SSF56024">
    <property type="entry name" value="Phospholipase D/nuclease"/>
    <property type="match status" value="2"/>
</dbReference>
<dbReference type="OrthoDB" id="47785at2759"/>
<dbReference type="GO" id="GO:0006281">
    <property type="term" value="P:DNA repair"/>
    <property type="evidence" value="ECO:0007669"/>
    <property type="project" value="UniProtKB-KW"/>
</dbReference>
<feature type="binding site" evidence="10">
    <location>
        <position position="318"/>
    </location>
    <ligand>
        <name>substrate</name>
    </ligand>
</feature>
<gene>
    <name evidence="11" type="ORF">LPJ53_003170</name>
</gene>
<evidence type="ECO:0000256" key="4">
    <source>
        <dbReference type="ARBA" id="ARBA00022763"/>
    </source>
</evidence>
<comment type="similarity">
    <text evidence="2">Belongs to the tyrosyl-DNA phosphodiesterase family.</text>
</comment>
<reference evidence="11" key="1">
    <citation type="submission" date="2022-07" db="EMBL/GenBank/DDBJ databases">
        <title>Phylogenomic reconstructions and comparative analyses of Kickxellomycotina fungi.</title>
        <authorList>
            <person name="Reynolds N.K."/>
            <person name="Stajich J.E."/>
            <person name="Barry K."/>
            <person name="Grigoriev I.V."/>
            <person name="Crous P."/>
            <person name="Smith M.E."/>
        </authorList>
    </citation>
    <scope>NUCLEOTIDE SEQUENCE</scope>
    <source>
        <strain evidence="11">NBRC 32514</strain>
    </source>
</reference>
<keyword evidence="7" id="KW-0234">DNA repair</keyword>
<name>A0A9W8CS96_9FUNG</name>
<keyword evidence="5" id="KW-0378">Hydrolase</keyword>
<proteinExistence type="inferred from homology"/>
<dbReference type="Pfam" id="PF06087">
    <property type="entry name" value="Tyr-DNA_phospho"/>
    <property type="match status" value="1"/>
</dbReference>
<keyword evidence="8" id="KW-0539">Nucleus</keyword>
<keyword evidence="6" id="KW-0269">Exonuclease</keyword>
<dbReference type="InterPro" id="IPR010347">
    <property type="entry name" value="Tdp1"/>
</dbReference>
<evidence type="ECO:0000256" key="2">
    <source>
        <dbReference type="ARBA" id="ARBA00010205"/>
    </source>
</evidence>
<keyword evidence="4" id="KW-0227">DNA damage</keyword>
<feature type="active site" description="Nucleophile" evidence="9">
    <location>
        <position position="85"/>
    </location>
</feature>
<dbReference type="GO" id="GO:0003690">
    <property type="term" value="F:double-stranded DNA binding"/>
    <property type="evidence" value="ECO:0007669"/>
    <property type="project" value="TreeGrafter"/>
</dbReference>
<feature type="binding site" evidence="10">
    <location>
        <position position="87"/>
    </location>
    <ligand>
        <name>substrate</name>
    </ligand>
</feature>
<dbReference type="PANTHER" id="PTHR12415:SF0">
    <property type="entry name" value="TYROSYL-DNA PHOSPHODIESTERASE 1"/>
    <property type="match status" value="1"/>
</dbReference>
<accession>A0A9W8CS96</accession>
<evidence type="ECO:0000256" key="10">
    <source>
        <dbReference type="PIRSR" id="PIRSR610347-2"/>
    </source>
</evidence>
<dbReference type="AlphaFoldDB" id="A0A9W8CS96"/>
<evidence type="ECO:0000313" key="12">
    <source>
        <dbReference type="Proteomes" id="UP001149813"/>
    </source>
</evidence>
<dbReference type="PANTHER" id="PTHR12415">
    <property type="entry name" value="TYROSYL-DNA PHOSPHODIESTERASE 1"/>
    <property type="match status" value="1"/>
</dbReference>
<dbReference type="Gene3D" id="3.30.870.10">
    <property type="entry name" value="Endonuclease Chain A"/>
    <property type="match status" value="2"/>
</dbReference>